<dbReference type="Proteomes" id="UP001321047">
    <property type="component" value="Unassembled WGS sequence"/>
</dbReference>
<proteinExistence type="predicted"/>
<dbReference type="RefSeq" id="WP_342810019.1">
    <property type="nucleotide sequence ID" value="NZ_JAOPJZ010000021.1"/>
</dbReference>
<reference evidence="2 3" key="1">
    <citation type="submission" date="2022-09" db="EMBL/GenBank/DDBJ databases">
        <title>Enrichment on poylsaccharides allowed isolation of novel metabolic and taxonomic groups of Haloarchaea.</title>
        <authorList>
            <person name="Sorokin D.Y."/>
            <person name="Elcheninov A.G."/>
            <person name="Khizhniak T.V."/>
            <person name="Kolganova T.V."/>
            <person name="Kublanov I.V."/>
        </authorList>
    </citation>
    <scope>NUCLEOTIDE SEQUENCE [LARGE SCALE GENOMIC DNA]</scope>
    <source>
        <strain evidence="2 3">AArc-curdl1</strain>
    </source>
</reference>
<dbReference type="AlphaFoldDB" id="A0AAP2ZD72"/>
<evidence type="ECO:0000313" key="3">
    <source>
        <dbReference type="Proteomes" id="UP001321047"/>
    </source>
</evidence>
<feature type="compositionally biased region" description="Acidic residues" evidence="1">
    <location>
        <begin position="219"/>
        <end position="272"/>
    </location>
</feature>
<name>A0AAP2ZD72_9EURY</name>
<comment type="caution">
    <text evidence="2">The sequence shown here is derived from an EMBL/GenBank/DDBJ whole genome shotgun (WGS) entry which is preliminary data.</text>
</comment>
<keyword evidence="3" id="KW-1185">Reference proteome</keyword>
<feature type="compositionally biased region" description="Acidic residues" evidence="1">
    <location>
        <begin position="195"/>
        <end position="208"/>
    </location>
</feature>
<sequence length="272" mass="28216">MKRHTLVAAMLAAAMILSALAPLGAAAAATDHDDSGLTIDVEQNDEIVVTVEQNDSAVENASLEVSVDDENASYAGVGNYTTDENGSVTLETPEESVNVTLSVTDDNATPPETVLLEAAEDEEGHEEETDSFGALISQFVQDNQGETDGPLGIAVANFAVENNPGNAPDHAGPPSHAGPSDDGEQGPPAHAGPGGDDEDSDEGDDDEDRGPPAHAGPGGDDEESDDGDETEEEEESDEEEGDDDDSDEEESDDDDSDEEESDDDDSDEDADA</sequence>
<gene>
    <name evidence="2" type="ORF">OB919_17260</name>
</gene>
<evidence type="ECO:0000256" key="1">
    <source>
        <dbReference type="SAM" id="MobiDB-lite"/>
    </source>
</evidence>
<organism evidence="2 3">
    <name type="scientific">Natronosalvus hydrolyticus</name>
    <dbReference type="NCBI Taxonomy" id="2979988"/>
    <lineage>
        <taxon>Archaea</taxon>
        <taxon>Methanobacteriati</taxon>
        <taxon>Methanobacteriota</taxon>
        <taxon>Stenosarchaea group</taxon>
        <taxon>Halobacteria</taxon>
        <taxon>Halobacteriales</taxon>
        <taxon>Natrialbaceae</taxon>
        <taxon>Natronosalvus</taxon>
    </lineage>
</organism>
<dbReference type="EMBL" id="JAOPJZ010000021">
    <property type="protein sequence ID" value="MCU4753709.1"/>
    <property type="molecule type" value="Genomic_DNA"/>
</dbReference>
<protein>
    <submittedName>
        <fullName evidence="2">Uncharacterized protein</fullName>
    </submittedName>
</protein>
<evidence type="ECO:0000313" key="2">
    <source>
        <dbReference type="EMBL" id="MCU4753709.1"/>
    </source>
</evidence>
<accession>A0AAP2ZD72</accession>
<feature type="region of interest" description="Disordered" evidence="1">
    <location>
        <begin position="160"/>
        <end position="272"/>
    </location>
</feature>